<keyword evidence="2" id="KW-1185">Reference proteome</keyword>
<protein>
    <submittedName>
        <fullName evidence="1">Uncharacterized protein</fullName>
    </submittedName>
</protein>
<proteinExistence type="predicted"/>
<dbReference type="EMBL" id="CM037627">
    <property type="protein sequence ID" value="KAH7989957.1"/>
    <property type="molecule type" value="Genomic_DNA"/>
</dbReference>
<dbReference type="Proteomes" id="UP000827872">
    <property type="component" value="Linkage Group LG14"/>
</dbReference>
<gene>
    <name evidence="1" type="ORF">K3G42_016638</name>
</gene>
<reference evidence="1" key="1">
    <citation type="submission" date="2021-08" db="EMBL/GenBank/DDBJ databases">
        <title>The first chromosome-level gecko genome reveals the dynamic sex chromosomes of Neotropical dwarf geckos (Sphaerodactylidae: Sphaerodactylus).</title>
        <authorList>
            <person name="Pinto B.J."/>
            <person name="Keating S.E."/>
            <person name="Gamble T."/>
        </authorList>
    </citation>
    <scope>NUCLEOTIDE SEQUENCE</scope>
    <source>
        <strain evidence="1">TG3544</strain>
    </source>
</reference>
<accession>A0ACB8ECA2</accession>
<comment type="caution">
    <text evidence="1">The sequence shown here is derived from an EMBL/GenBank/DDBJ whole genome shotgun (WGS) entry which is preliminary data.</text>
</comment>
<evidence type="ECO:0000313" key="1">
    <source>
        <dbReference type="EMBL" id="KAH7989957.1"/>
    </source>
</evidence>
<evidence type="ECO:0000313" key="2">
    <source>
        <dbReference type="Proteomes" id="UP000827872"/>
    </source>
</evidence>
<organism evidence="1 2">
    <name type="scientific">Sphaerodactylus townsendi</name>
    <dbReference type="NCBI Taxonomy" id="933632"/>
    <lineage>
        <taxon>Eukaryota</taxon>
        <taxon>Metazoa</taxon>
        <taxon>Chordata</taxon>
        <taxon>Craniata</taxon>
        <taxon>Vertebrata</taxon>
        <taxon>Euteleostomi</taxon>
        <taxon>Lepidosauria</taxon>
        <taxon>Squamata</taxon>
        <taxon>Bifurcata</taxon>
        <taxon>Gekkota</taxon>
        <taxon>Sphaerodactylidae</taxon>
        <taxon>Sphaerodactylus</taxon>
    </lineage>
</organism>
<name>A0ACB8ECA2_9SAUR</name>
<sequence>MTDTDGATGGPLAGEPDEGAGQVPDKDEIPRNLDLGDEEKDALITNRHDPHLAATRSTDREANMGLPYSWAPSQQPCWAEIHHSCCCRCLQRGESSACTPNNVPPKQPGPPGPPEPQPPQPPRWHLKSHFDGTTEMPLYFLMQVEVHMEKYGSNYEDEVEQVHEVGALLGGVVASWYVGLYKGQAPELSFFPHFMSALRWQFEDLFKEEKAHASLWQIRQGS</sequence>